<dbReference type="Gramene" id="PRQ24121">
    <property type="protein sequence ID" value="PRQ24121"/>
    <property type="gene ID" value="RchiOBHm_Chr6g0268921"/>
</dbReference>
<keyword evidence="2" id="KW-1185">Reference proteome</keyword>
<proteinExistence type="predicted"/>
<accession>A0A2P6PQC2</accession>
<dbReference type="EMBL" id="PDCK01000044">
    <property type="protein sequence ID" value="PRQ24121.1"/>
    <property type="molecule type" value="Genomic_DNA"/>
</dbReference>
<gene>
    <name evidence="1" type="ORF">RchiOBHm_Chr6g0268921</name>
</gene>
<sequence length="80" mass="9412">MQLEDYRYRWVPSIMASSSFVTQRVPITLLSMKLDLIFTSLLVTHTLKREVRSRNVCSLQGIVIPLFEPKSIFGRILWWV</sequence>
<protein>
    <submittedName>
        <fullName evidence="1">Uncharacterized protein</fullName>
    </submittedName>
</protein>
<comment type="caution">
    <text evidence="1">The sequence shown here is derived from an EMBL/GenBank/DDBJ whole genome shotgun (WGS) entry which is preliminary data.</text>
</comment>
<evidence type="ECO:0000313" key="1">
    <source>
        <dbReference type="EMBL" id="PRQ24121.1"/>
    </source>
</evidence>
<organism evidence="1 2">
    <name type="scientific">Rosa chinensis</name>
    <name type="common">China rose</name>
    <dbReference type="NCBI Taxonomy" id="74649"/>
    <lineage>
        <taxon>Eukaryota</taxon>
        <taxon>Viridiplantae</taxon>
        <taxon>Streptophyta</taxon>
        <taxon>Embryophyta</taxon>
        <taxon>Tracheophyta</taxon>
        <taxon>Spermatophyta</taxon>
        <taxon>Magnoliopsida</taxon>
        <taxon>eudicotyledons</taxon>
        <taxon>Gunneridae</taxon>
        <taxon>Pentapetalae</taxon>
        <taxon>rosids</taxon>
        <taxon>fabids</taxon>
        <taxon>Rosales</taxon>
        <taxon>Rosaceae</taxon>
        <taxon>Rosoideae</taxon>
        <taxon>Rosoideae incertae sedis</taxon>
        <taxon>Rosa</taxon>
    </lineage>
</organism>
<evidence type="ECO:0000313" key="2">
    <source>
        <dbReference type="Proteomes" id="UP000238479"/>
    </source>
</evidence>
<reference evidence="1 2" key="1">
    <citation type="journal article" date="2018" name="Nat. Genet.">
        <title>The Rosa genome provides new insights in the design of modern roses.</title>
        <authorList>
            <person name="Bendahmane M."/>
        </authorList>
    </citation>
    <scope>NUCLEOTIDE SEQUENCE [LARGE SCALE GENOMIC DNA]</scope>
    <source>
        <strain evidence="2">cv. Old Blush</strain>
    </source>
</reference>
<dbReference type="Proteomes" id="UP000238479">
    <property type="component" value="Chromosome 6"/>
</dbReference>
<dbReference type="AlphaFoldDB" id="A0A2P6PQC2"/>
<name>A0A2P6PQC2_ROSCH</name>